<dbReference type="Proteomes" id="UP001305647">
    <property type="component" value="Unassembled WGS sequence"/>
</dbReference>
<feature type="binding site" evidence="3">
    <location>
        <position position="116"/>
    </location>
    <ligand>
        <name>FAD</name>
        <dbReference type="ChEBI" id="CHEBI:57692"/>
    </ligand>
</feature>
<evidence type="ECO:0000256" key="3">
    <source>
        <dbReference type="PIRSR" id="PIRSR000137-2"/>
    </source>
</evidence>
<keyword evidence="9" id="KW-1185">Reference proteome</keyword>
<organism evidence="8 9">
    <name type="scientific">Parathielavia hyrcaniae</name>
    <dbReference type="NCBI Taxonomy" id="113614"/>
    <lineage>
        <taxon>Eukaryota</taxon>
        <taxon>Fungi</taxon>
        <taxon>Dikarya</taxon>
        <taxon>Ascomycota</taxon>
        <taxon>Pezizomycotina</taxon>
        <taxon>Sordariomycetes</taxon>
        <taxon>Sordariomycetidae</taxon>
        <taxon>Sordariales</taxon>
        <taxon>Chaetomiaceae</taxon>
        <taxon>Parathielavia</taxon>
    </lineage>
</organism>
<dbReference type="InterPro" id="IPR007867">
    <property type="entry name" value="GMC_OxRtase_C"/>
</dbReference>
<feature type="binding site" evidence="3">
    <location>
        <position position="247"/>
    </location>
    <ligand>
        <name>FAD</name>
        <dbReference type="ChEBI" id="CHEBI:57692"/>
    </ligand>
</feature>
<evidence type="ECO:0000259" key="6">
    <source>
        <dbReference type="PROSITE" id="PS00623"/>
    </source>
</evidence>
<feature type="domain" description="Glucose-methanol-choline oxidoreductase N-terminal" evidence="7">
    <location>
        <begin position="288"/>
        <end position="302"/>
    </location>
</feature>
<protein>
    <submittedName>
        <fullName evidence="8">GMC oxidoreductase</fullName>
    </submittedName>
</protein>
<gene>
    <name evidence="8" type="ORF">N658DRAFT_494701</name>
</gene>
<feature type="domain" description="Glucose-methanol-choline oxidoreductase N-terminal" evidence="6">
    <location>
        <begin position="110"/>
        <end position="133"/>
    </location>
</feature>
<dbReference type="Gene3D" id="3.30.560.10">
    <property type="entry name" value="Glucose Oxidase, domain 3"/>
    <property type="match status" value="1"/>
</dbReference>
<evidence type="ECO:0000256" key="2">
    <source>
        <dbReference type="PIRSR" id="PIRSR000137-1"/>
    </source>
</evidence>
<evidence type="ECO:0000313" key="9">
    <source>
        <dbReference type="Proteomes" id="UP001305647"/>
    </source>
</evidence>
<dbReference type="SUPFAM" id="SSF51905">
    <property type="entry name" value="FAD/NAD(P)-binding domain"/>
    <property type="match status" value="1"/>
</dbReference>
<dbReference type="GO" id="GO:0016614">
    <property type="term" value="F:oxidoreductase activity, acting on CH-OH group of donors"/>
    <property type="evidence" value="ECO:0007669"/>
    <property type="project" value="InterPro"/>
</dbReference>
<feature type="active site" description="Proton acceptor" evidence="2">
    <location>
        <position position="586"/>
    </location>
</feature>
<dbReference type="PROSITE" id="PS00623">
    <property type="entry name" value="GMC_OXRED_1"/>
    <property type="match status" value="1"/>
</dbReference>
<feature type="signal peptide" evidence="5">
    <location>
        <begin position="1"/>
        <end position="20"/>
    </location>
</feature>
<dbReference type="Gene3D" id="3.50.50.60">
    <property type="entry name" value="FAD/NAD(P)-binding domain"/>
    <property type="match status" value="1"/>
</dbReference>
<comment type="cofactor">
    <cofactor evidence="3">
        <name>FAD</name>
        <dbReference type="ChEBI" id="CHEBI:57692"/>
    </cofactor>
</comment>
<comment type="caution">
    <text evidence="8">The sequence shown here is derived from an EMBL/GenBank/DDBJ whole genome shotgun (WGS) entry which is preliminary data.</text>
</comment>
<dbReference type="EMBL" id="MU863629">
    <property type="protein sequence ID" value="KAK4103372.1"/>
    <property type="molecule type" value="Genomic_DNA"/>
</dbReference>
<evidence type="ECO:0000259" key="7">
    <source>
        <dbReference type="PROSITE" id="PS00624"/>
    </source>
</evidence>
<name>A0AAN6Q9X0_9PEZI</name>
<dbReference type="InterPro" id="IPR000172">
    <property type="entry name" value="GMC_OxRdtase_N"/>
</dbReference>
<reference evidence="8" key="2">
    <citation type="submission" date="2023-05" db="EMBL/GenBank/DDBJ databases">
        <authorList>
            <consortium name="Lawrence Berkeley National Laboratory"/>
            <person name="Steindorff A."/>
            <person name="Hensen N."/>
            <person name="Bonometti L."/>
            <person name="Westerberg I."/>
            <person name="Brannstrom I.O."/>
            <person name="Guillou S."/>
            <person name="Cros-Aarteil S."/>
            <person name="Calhoun S."/>
            <person name="Haridas S."/>
            <person name="Kuo A."/>
            <person name="Mondo S."/>
            <person name="Pangilinan J."/>
            <person name="Riley R."/>
            <person name="Labutti K."/>
            <person name="Andreopoulos B."/>
            <person name="Lipzen A."/>
            <person name="Chen C."/>
            <person name="Yanf M."/>
            <person name="Daum C."/>
            <person name="Ng V."/>
            <person name="Clum A."/>
            <person name="Ohm R."/>
            <person name="Martin F."/>
            <person name="Silar P."/>
            <person name="Natvig D."/>
            <person name="Lalanne C."/>
            <person name="Gautier V."/>
            <person name="Ament-Velasquez S.L."/>
            <person name="Kruys A."/>
            <person name="Hutchinson M.I."/>
            <person name="Powell A.J."/>
            <person name="Barry K."/>
            <person name="Miller A.N."/>
            <person name="Grigoriev I.V."/>
            <person name="Debuchy R."/>
            <person name="Gladieux P."/>
            <person name="Thoren M.H."/>
            <person name="Johannesson H."/>
        </authorList>
    </citation>
    <scope>NUCLEOTIDE SEQUENCE</scope>
    <source>
        <strain evidence="8">CBS 757.83</strain>
    </source>
</reference>
<dbReference type="SUPFAM" id="SSF54373">
    <property type="entry name" value="FAD-linked reductases, C-terminal domain"/>
    <property type="match status" value="1"/>
</dbReference>
<evidence type="ECO:0000256" key="1">
    <source>
        <dbReference type="ARBA" id="ARBA00010790"/>
    </source>
</evidence>
<keyword evidence="4" id="KW-0285">Flavoprotein</keyword>
<feature type="binding site" evidence="3">
    <location>
        <position position="112"/>
    </location>
    <ligand>
        <name>FAD</name>
        <dbReference type="ChEBI" id="CHEBI:57692"/>
    </ligand>
</feature>
<feature type="binding site" evidence="3">
    <location>
        <begin position="587"/>
        <end position="588"/>
    </location>
    <ligand>
        <name>FAD</name>
        <dbReference type="ChEBI" id="CHEBI:57692"/>
    </ligand>
</feature>
<dbReference type="AlphaFoldDB" id="A0AAN6Q9X0"/>
<dbReference type="PROSITE" id="PS00624">
    <property type="entry name" value="GMC_OXRED_2"/>
    <property type="match status" value="1"/>
</dbReference>
<dbReference type="InterPro" id="IPR012132">
    <property type="entry name" value="GMC_OxRdtase"/>
</dbReference>
<feature type="chain" id="PRO_5042908291" evidence="5">
    <location>
        <begin position="21"/>
        <end position="607"/>
    </location>
</feature>
<evidence type="ECO:0000256" key="5">
    <source>
        <dbReference type="SAM" id="SignalP"/>
    </source>
</evidence>
<evidence type="ECO:0000313" key="8">
    <source>
        <dbReference type="EMBL" id="KAK4103372.1"/>
    </source>
</evidence>
<dbReference type="Pfam" id="PF05199">
    <property type="entry name" value="GMC_oxred_C"/>
    <property type="match status" value="1"/>
</dbReference>
<dbReference type="PIRSF" id="PIRSF000137">
    <property type="entry name" value="Alcohol_oxidase"/>
    <property type="match status" value="1"/>
</dbReference>
<dbReference type="InterPro" id="IPR036188">
    <property type="entry name" value="FAD/NAD-bd_sf"/>
</dbReference>
<dbReference type="GO" id="GO:0044550">
    <property type="term" value="P:secondary metabolite biosynthetic process"/>
    <property type="evidence" value="ECO:0007669"/>
    <property type="project" value="TreeGrafter"/>
</dbReference>
<keyword evidence="3 4" id="KW-0274">FAD</keyword>
<sequence length="607" mass="64569">MLSCILSSLLLAATAVEAQASQLLPGTHGRQYDYIVVGGGTAGVALATRLSQGLKSASILLIEAGPAALHEDRINVPGLKGSTLGGIYDWSFTTVPQTHLKNRTIFTPRGRVLGGTSAINLLTWDRAAAAEYDQWEAVGNPGWNWASMTAAMEKAETYVGGPPGSGTSGPIEAVLSRFLPAHQESFIPAMAGNFPIPFNPDSLQGDPIGVMYQPGNIAPASYNRSYSASAYLPLAGPNLAVLTKTQVAKITLRPSSPLPIRRLQRATGVVLADGTTVAARRGVVLCAGAIQSPQLLELSGIGQRGVLAAAGIPQRVDLPGVGERYQDHLRVHASYRLRDDLVAGDEINTNATFAAEEWAKRLRGEPGFYDDTGGGYVFADWKRVVPGGDDAALVGLARAAVGGSADVGLRKQLEMLGDASVPQVEVIFSDGYTGVKGYPPTGSELYGKGFFTLIAGLMHPLSRGSVHVDPANPGGKPVIDPRFVDNEYDMEALVEILKFCRRIARAEPLRSVWVDEYEPGEGLVQTDEDWKEYIRNTTLTIFHPMGTAAMLPRKRGGVVDSKLIVYGTANLMVADASIIPVEISAHPQTAVYGIAERAAEIIIAAHR</sequence>
<accession>A0AAN6Q9X0</accession>
<keyword evidence="5" id="KW-0732">Signal</keyword>
<dbReference type="GO" id="GO:0050660">
    <property type="term" value="F:flavin adenine dinucleotide binding"/>
    <property type="evidence" value="ECO:0007669"/>
    <property type="project" value="InterPro"/>
</dbReference>
<feature type="active site" description="Proton donor" evidence="2">
    <location>
        <position position="543"/>
    </location>
</feature>
<dbReference type="PANTHER" id="PTHR11552:SF115">
    <property type="entry name" value="DEHYDROGENASE XPTC-RELATED"/>
    <property type="match status" value="1"/>
</dbReference>
<dbReference type="PANTHER" id="PTHR11552">
    <property type="entry name" value="GLUCOSE-METHANOL-CHOLINE GMC OXIDOREDUCTASE"/>
    <property type="match status" value="1"/>
</dbReference>
<dbReference type="Pfam" id="PF00732">
    <property type="entry name" value="GMC_oxred_N"/>
    <property type="match status" value="1"/>
</dbReference>
<comment type="similarity">
    <text evidence="1 4">Belongs to the GMC oxidoreductase family.</text>
</comment>
<evidence type="ECO:0000256" key="4">
    <source>
        <dbReference type="RuleBase" id="RU003968"/>
    </source>
</evidence>
<proteinExistence type="inferred from homology"/>
<reference evidence="8" key="1">
    <citation type="journal article" date="2023" name="Mol. Phylogenet. Evol.">
        <title>Genome-scale phylogeny and comparative genomics of the fungal order Sordariales.</title>
        <authorList>
            <person name="Hensen N."/>
            <person name="Bonometti L."/>
            <person name="Westerberg I."/>
            <person name="Brannstrom I.O."/>
            <person name="Guillou S."/>
            <person name="Cros-Aarteil S."/>
            <person name="Calhoun S."/>
            <person name="Haridas S."/>
            <person name="Kuo A."/>
            <person name="Mondo S."/>
            <person name="Pangilinan J."/>
            <person name="Riley R."/>
            <person name="LaButti K."/>
            <person name="Andreopoulos B."/>
            <person name="Lipzen A."/>
            <person name="Chen C."/>
            <person name="Yan M."/>
            <person name="Daum C."/>
            <person name="Ng V."/>
            <person name="Clum A."/>
            <person name="Steindorff A."/>
            <person name="Ohm R.A."/>
            <person name="Martin F."/>
            <person name="Silar P."/>
            <person name="Natvig D.O."/>
            <person name="Lalanne C."/>
            <person name="Gautier V."/>
            <person name="Ament-Velasquez S.L."/>
            <person name="Kruys A."/>
            <person name="Hutchinson M.I."/>
            <person name="Powell A.J."/>
            <person name="Barry K."/>
            <person name="Miller A.N."/>
            <person name="Grigoriev I.V."/>
            <person name="Debuchy R."/>
            <person name="Gladieux P."/>
            <person name="Hiltunen Thoren M."/>
            <person name="Johannesson H."/>
        </authorList>
    </citation>
    <scope>NUCLEOTIDE SEQUENCE</scope>
    <source>
        <strain evidence="8">CBS 757.83</strain>
    </source>
</reference>